<dbReference type="AlphaFoldDB" id="A0AAU7CKN8"/>
<accession>A0AAU7CKN8</accession>
<reference evidence="1" key="1">
    <citation type="submission" date="2024-05" db="EMBL/GenBank/DDBJ databases">
        <title>Planctomycetes of the genus Singulisphaera possess chitinolytic capabilities.</title>
        <authorList>
            <person name="Ivanova A."/>
        </authorList>
    </citation>
    <scope>NUCLEOTIDE SEQUENCE</scope>
    <source>
        <strain evidence="1">Ch08T</strain>
    </source>
</reference>
<proteinExistence type="predicted"/>
<evidence type="ECO:0000313" key="1">
    <source>
        <dbReference type="EMBL" id="XBH05206.1"/>
    </source>
</evidence>
<dbReference type="EMBL" id="CP155447">
    <property type="protein sequence ID" value="XBH05206.1"/>
    <property type="molecule type" value="Genomic_DNA"/>
</dbReference>
<gene>
    <name evidence="1" type="ORF">V5E97_04080</name>
</gene>
<organism evidence="1">
    <name type="scientific">Singulisphaera sp. Ch08</name>
    <dbReference type="NCBI Taxonomy" id="3120278"/>
    <lineage>
        <taxon>Bacteria</taxon>
        <taxon>Pseudomonadati</taxon>
        <taxon>Planctomycetota</taxon>
        <taxon>Planctomycetia</taxon>
        <taxon>Isosphaerales</taxon>
        <taxon>Isosphaeraceae</taxon>
        <taxon>Singulisphaera</taxon>
    </lineage>
</organism>
<protein>
    <submittedName>
        <fullName evidence="1">Uncharacterized protein</fullName>
    </submittedName>
</protein>
<dbReference type="RefSeq" id="WP_406698014.1">
    <property type="nucleotide sequence ID" value="NZ_CP155447.1"/>
</dbReference>
<name>A0AAU7CKN8_9BACT</name>
<sequence>MARLVTVSATIDGVDDETFGANERGHAEFTRSTVLDNNQPQNVMEMQCRWGDECRVELRITGQQLDNSDVRITGEMLLFEGTSESTNDLDGRKDFSFIVPKGKTATNSQHVDNQDEGGDFADVRMTITNQIVE</sequence>